<dbReference type="InterPro" id="IPR050627">
    <property type="entry name" value="Nitroreductase/BluB"/>
</dbReference>
<keyword evidence="3" id="KW-0560">Oxidoreductase</keyword>
<dbReference type="AlphaFoldDB" id="A0A938ZD00"/>
<comment type="caution">
    <text evidence="5">The sequence shown here is derived from an EMBL/GenBank/DDBJ whole genome shotgun (WGS) entry which is preliminary data.</text>
</comment>
<dbReference type="InterPro" id="IPR000415">
    <property type="entry name" value="Nitroreductase-like"/>
</dbReference>
<accession>A0A938ZD00</accession>
<evidence type="ECO:0000256" key="1">
    <source>
        <dbReference type="ARBA" id="ARBA00022630"/>
    </source>
</evidence>
<protein>
    <submittedName>
        <fullName evidence="5">Nitroreductase family protein</fullName>
    </submittedName>
</protein>
<evidence type="ECO:0000259" key="4">
    <source>
        <dbReference type="Pfam" id="PF00881"/>
    </source>
</evidence>
<dbReference type="Proteomes" id="UP000737612">
    <property type="component" value="Unassembled WGS sequence"/>
</dbReference>
<keyword evidence="1" id="KW-0285">Flavoprotein</keyword>
<organism evidence="5 6">
    <name type="scientific">Fusicatenibacter saccharivorans</name>
    <dbReference type="NCBI Taxonomy" id="1150298"/>
    <lineage>
        <taxon>Bacteria</taxon>
        <taxon>Bacillati</taxon>
        <taxon>Bacillota</taxon>
        <taxon>Clostridia</taxon>
        <taxon>Lachnospirales</taxon>
        <taxon>Lachnospiraceae</taxon>
        <taxon>Fusicatenibacter</taxon>
    </lineage>
</organism>
<dbReference type="GO" id="GO:0016491">
    <property type="term" value="F:oxidoreductase activity"/>
    <property type="evidence" value="ECO:0007669"/>
    <property type="project" value="UniProtKB-KW"/>
</dbReference>
<dbReference type="SUPFAM" id="SSF55469">
    <property type="entry name" value="FMN-dependent nitroreductase-like"/>
    <property type="match status" value="1"/>
</dbReference>
<reference evidence="5" key="1">
    <citation type="submission" date="2021-02" db="EMBL/GenBank/DDBJ databases">
        <title>Metagenome-assembled genomes from human diarrheal sample B26.</title>
        <authorList>
            <person name="Ateba T.P."/>
            <person name="Alayande K.A."/>
            <person name="Mwanza M."/>
        </authorList>
    </citation>
    <scope>NUCLEOTIDE SEQUENCE</scope>
    <source>
        <strain evidence="5">06WH</strain>
    </source>
</reference>
<evidence type="ECO:0000313" key="5">
    <source>
        <dbReference type="EMBL" id="MBN2952978.1"/>
    </source>
</evidence>
<dbReference type="EMBL" id="JAFHBD010000015">
    <property type="protein sequence ID" value="MBN2952978.1"/>
    <property type="molecule type" value="Genomic_DNA"/>
</dbReference>
<keyword evidence="2" id="KW-0288">FMN</keyword>
<sequence length="193" mass="21418">MEAITTRRSIRKYKDKPVPKDVITEILQAGILAPSSKNRQPWKFIVAEGDAKAAACQAMEEGLKREKQMPFIPESSPYINGAEHTLQIMRQVPVLIFIVNPLASSFSKALSMDERVSEICNSQSIGAAIENMTLEAAAQGLGSLWICNSFFAQKELSDWAGGELYAVLAVGYADEALEARLRKRTEDVIEWRV</sequence>
<name>A0A938ZD00_9FIRM</name>
<evidence type="ECO:0000256" key="2">
    <source>
        <dbReference type="ARBA" id="ARBA00022643"/>
    </source>
</evidence>
<dbReference type="Gene3D" id="3.40.109.10">
    <property type="entry name" value="NADH Oxidase"/>
    <property type="match status" value="1"/>
</dbReference>
<feature type="domain" description="Nitroreductase" evidence="4">
    <location>
        <begin position="4"/>
        <end position="172"/>
    </location>
</feature>
<dbReference type="PANTHER" id="PTHR23026">
    <property type="entry name" value="NADPH NITROREDUCTASE"/>
    <property type="match status" value="1"/>
</dbReference>
<dbReference type="Pfam" id="PF00881">
    <property type="entry name" value="Nitroreductase"/>
    <property type="match status" value="1"/>
</dbReference>
<evidence type="ECO:0000256" key="3">
    <source>
        <dbReference type="ARBA" id="ARBA00023002"/>
    </source>
</evidence>
<gene>
    <name evidence="5" type="ORF">JTJ23_05145</name>
</gene>
<dbReference type="PANTHER" id="PTHR23026:SF90">
    <property type="entry name" value="IODOTYROSINE DEIODINASE 1"/>
    <property type="match status" value="1"/>
</dbReference>
<evidence type="ECO:0000313" key="6">
    <source>
        <dbReference type="Proteomes" id="UP000737612"/>
    </source>
</evidence>
<proteinExistence type="predicted"/>
<dbReference type="InterPro" id="IPR029479">
    <property type="entry name" value="Nitroreductase"/>
</dbReference>